<accession>A0A3Q2UL28</accession>
<dbReference type="SMART" id="SM00224">
    <property type="entry name" value="GGL"/>
    <property type="match status" value="1"/>
</dbReference>
<evidence type="ECO:0000256" key="6">
    <source>
        <dbReference type="ARBA" id="ARBA00023224"/>
    </source>
</evidence>
<feature type="signal peptide" evidence="10">
    <location>
        <begin position="1"/>
        <end position="24"/>
    </location>
</feature>
<sequence>MLRLSFVVLYYSVVLTKMSSKAQGSNNLNQARQAVQQLRLEAKKPRIKVSVASQDLVNFCNQHYKSDPLLVGIPASENPFKEKKSCTIL</sequence>
<evidence type="ECO:0000256" key="7">
    <source>
        <dbReference type="ARBA" id="ARBA00023288"/>
    </source>
</evidence>
<comment type="similarity">
    <text evidence="2 9">Belongs to the G protein gamma family.</text>
</comment>
<evidence type="ECO:0000256" key="3">
    <source>
        <dbReference type="ARBA" id="ARBA00022475"/>
    </source>
</evidence>
<evidence type="ECO:0000313" key="12">
    <source>
        <dbReference type="Ensembl" id="ENSFHEP00000031840.1"/>
    </source>
</evidence>
<reference evidence="12" key="1">
    <citation type="submission" date="2025-08" db="UniProtKB">
        <authorList>
            <consortium name="Ensembl"/>
        </authorList>
    </citation>
    <scope>IDENTIFICATION</scope>
</reference>
<evidence type="ECO:0000256" key="2">
    <source>
        <dbReference type="ARBA" id="ARBA00007431"/>
    </source>
</evidence>
<keyword evidence="7 9" id="KW-0449">Lipoprotein</keyword>
<dbReference type="GO" id="GO:0005834">
    <property type="term" value="C:heterotrimeric G-protein complex"/>
    <property type="evidence" value="ECO:0007669"/>
    <property type="project" value="InterPro"/>
</dbReference>
<evidence type="ECO:0000256" key="5">
    <source>
        <dbReference type="ARBA" id="ARBA00023136"/>
    </source>
</evidence>
<dbReference type="GO" id="GO:0007186">
    <property type="term" value="P:G protein-coupled receptor signaling pathway"/>
    <property type="evidence" value="ECO:0007669"/>
    <property type="project" value="InterPro"/>
</dbReference>
<dbReference type="SMART" id="SM01224">
    <property type="entry name" value="G_gamma"/>
    <property type="match status" value="1"/>
</dbReference>
<comment type="function">
    <text evidence="9">Guanine nucleotide-binding proteins (G proteins) are involved as a modulator or transducer in various transmembrane signaling systems. The beta and gamma chains are required for the GTPase activity, for replacement of GDP by GTP, and for G protein-effector interaction.</text>
</comment>
<feature type="domain" description="G protein gamma" evidence="11">
    <location>
        <begin position="24"/>
        <end position="89"/>
    </location>
</feature>
<comment type="subcellular location">
    <subcellularLocation>
        <location evidence="1 9">Cell membrane</location>
        <topology evidence="1 9">Lipid-anchor</topology>
        <orientation evidence="1 9">Cytoplasmic side</orientation>
    </subcellularLocation>
</comment>
<evidence type="ECO:0000259" key="11">
    <source>
        <dbReference type="PROSITE" id="PS50058"/>
    </source>
</evidence>
<organism evidence="12 13">
    <name type="scientific">Fundulus heteroclitus</name>
    <name type="common">Killifish</name>
    <name type="synonym">Mummichog</name>
    <dbReference type="NCBI Taxonomy" id="8078"/>
    <lineage>
        <taxon>Eukaryota</taxon>
        <taxon>Metazoa</taxon>
        <taxon>Chordata</taxon>
        <taxon>Craniata</taxon>
        <taxon>Vertebrata</taxon>
        <taxon>Euteleostomi</taxon>
        <taxon>Actinopterygii</taxon>
        <taxon>Neopterygii</taxon>
        <taxon>Teleostei</taxon>
        <taxon>Neoteleostei</taxon>
        <taxon>Acanthomorphata</taxon>
        <taxon>Ovalentaria</taxon>
        <taxon>Atherinomorphae</taxon>
        <taxon>Cyprinodontiformes</taxon>
        <taxon>Fundulidae</taxon>
        <taxon>Fundulus</taxon>
    </lineage>
</organism>
<evidence type="ECO:0000256" key="4">
    <source>
        <dbReference type="ARBA" id="ARBA00022481"/>
    </source>
</evidence>
<dbReference type="GeneTree" id="ENSGT01100000263497"/>
<reference evidence="12" key="2">
    <citation type="submission" date="2025-09" db="UniProtKB">
        <authorList>
            <consortium name="Ensembl"/>
        </authorList>
    </citation>
    <scope>IDENTIFICATION</scope>
</reference>
<dbReference type="PROSITE" id="PS50058">
    <property type="entry name" value="G_PROTEIN_GAMMA"/>
    <property type="match status" value="1"/>
</dbReference>
<evidence type="ECO:0000256" key="8">
    <source>
        <dbReference type="ARBA" id="ARBA00023289"/>
    </source>
</evidence>
<dbReference type="GO" id="GO:0031681">
    <property type="term" value="F:G-protein beta-subunit binding"/>
    <property type="evidence" value="ECO:0007669"/>
    <property type="project" value="InterPro"/>
</dbReference>
<keyword evidence="10" id="KW-0732">Signal</keyword>
<dbReference type="FunFam" id="4.10.260.10:FF:000001">
    <property type="entry name" value="Guanine nucleotide-binding protein subunit gamma"/>
    <property type="match status" value="1"/>
</dbReference>
<dbReference type="Pfam" id="PF00631">
    <property type="entry name" value="G-gamma"/>
    <property type="match status" value="1"/>
</dbReference>
<keyword evidence="6 9" id="KW-0807">Transducer</keyword>
<keyword evidence="4" id="KW-0488">Methylation</keyword>
<evidence type="ECO:0000256" key="1">
    <source>
        <dbReference type="ARBA" id="ARBA00004342"/>
    </source>
</evidence>
<evidence type="ECO:0000313" key="13">
    <source>
        <dbReference type="Proteomes" id="UP000265000"/>
    </source>
</evidence>
<dbReference type="Ensembl" id="ENSFHET00000024666.1">
    <property type="protein sequence ID" value="ENSFHEP00000031840.1"/>
    <property type="gene ID" value="ENSFHEG00000017978.1"/>
</dbReference>
<feature type="chain" id="PRO_5018788825" description="Guanine nucleotide-binding protein subunit gamma" evidence="10">
    <location>
        <begin position="25"/>
        <end position="89"/>
    </location>
</feature>
<proteinExistence type="inferred from homology"/>
<dbReference type="InterPro" id="IPR015898">
    <property type="entry name" value="G-protein_gamma-like_dom"/>
</dbReference>
<dbReference type="SUPFAM" id="SSF48670">
    <property type="entry name" value="Transducin (heterotrimeric G protein), gamma chain"/>
    <property type="match status" value="1"/>
</dbReference>
<dbReference type="PRINTS" id="PR00321">
    <property type="entry name" value="GPROTEING"/>
</dbReference>
<dbReference type="PANTHER" id="PTHR13809">
    <property type="entry name" value="GUANINE NUCLEOTIDE-BINDING PROTEIN GAMMA SUBUNIT"/>
    <property type="match status" value="1"/>
</dbReference>
<comment type="subunit">
    <text evidence="9">G proteins are composed of 3 units; alpha, beta and gamma.</text>
</comment>
<dbReference type="Proteomes" id="UP000265000">
    <property type="component" value="Unplaced"/>
</dbReference>
<name>A0A3Q2UL28_FUNHE</name>
<dbReference type="InterPro" id="IPR036284">
    <property type="entry name" value="GGL_sf"/>
</dbReference>
<keyword evidence="13" id="KW-1185">Reference proteome</keyword>
<evidence type="ECO:0000256" key="9">
    <source>
        <dbReference type="RuleBase" id="RU004973"/>
    </source>
</evidence>
<keyword evidence="3 9" id="KW-1003">Cell membrane</keyword>
<keyword evidence="5 9" id="KW-0472">Membrane</keyword>
<protein>
    <recommendedName>
        <fullName evidence="9">Guanine nucleotide-binding protein subunit gamma</fullName>
    </recommendedName>
</protein>
<dbReference type="CDD" id="cd00068">
    <property type="entry name" value="GGL"/>
    <property type="match status" value="1"/>
</dbReference>
<dbReference type="Gene3D" id="4.10.260.10">
    <property type="entry name" value="Transducin (heterotrimeric G protein), gamma chain"/>
    <property type="match status" value="1"/>
</dbReference>
<keyword evidence="8" id="KW-0636">Prenylation</keyword>
<dbReference type="STRING" id="8078.ENSFHEP00000031840"/>
<dbReference type="AlphaFoldDB" id="A0A3Q2UL28"/>
<dbReference type="InterPro" id="IPR001770">
    <property type="entry name" value="G-protein_gamma"/>
</dbReference>
<evidence type="ECO:0000256" key="10">
    <source>
        <dbReference type="SAM" id="SignalP"/>
    </source>
</evidence>